<proteinExistence type="predicted"/>
<comment type="caution">
    <text evidence="1">The sequence shown here is derived from an EMBL/GenBank/DDBJ whole genome shotgun (WGS) entry which is preliminary data.</text>
</comment>
<dbReference type="EMBL" id="JQFK01002280">
    <property type="protein sequence ID" value="KGK32425.1"/>
    <property type="molecule type" value="Genomic_DNA"/>
</dbReference>
<sequence length="29" mass="3520">MASAFLPYLILIRRSENKFSNIEFPNREY</sequence>
<gene>
    <name evidence="1" type="ORF">JL09_g6968</name>
</gene>
<evidence type="ECO:0000313" key="1">
    <source>
        <dbReference type="EMBL" id="KGK32425.1"/>
    </source>
</evidence>
<name>A0A099NIR3_PICKU</name>
<evidence type="ECO:0000313" key="2">
    <source>
        <dbReference type="Proteomes" id="UP000029867"/>
    </source>
</evidence>
<reference evidence="2" key="1">
    <citation type="journal article" date="2014" name="Microb. Cell Fact.">
        <title>Exploiting Issatchenkia orientalis SD108 for succinic acid production.</title>
        <authorList>
            <person name="Xiao H."/>
            <person name="Shao Z."/>
            <person name="Jiang Y."/>
            <person name="Dole S."/>
            <person name="Zhao H."/>
        </authorList>
    </citation>
    <scope>NUCLEOTIDE SEQUENCE [LARGE SCALE GENOMIC DNA]</scope>
    <source>
        <strain evidence="2">SD108</strain>
    </source>
</reference>
<accession>A0A099NIR3</accession>
<organism evidence="1 2">
    <name type="scientific">Pichia kudriavzevii</name>
    <name type="common">Yeast</name>
    <name type="synonym">Issatchenkia orientalis</name>
    <dbReference type="NCBI Taxonomy" id="4909"/>
    <lineage>
        <taxon>Eukaryota</taxon>
        <taxon>Fungi</taxon>
        <taxon>Dikarya</taxon>
        <taxon>Ascomycota</taxon>
        <taxon>Saccharomycotina</taxon>
        <taxon>Pichiomycetes</taxon>
        <taxon>Pichiales</taxon>
        <taxon>Pichiaceae</taxon>
        <taxon>Pichia</taxon>
    </lineage>
</organism>
<dbReference type="HOGENOM" id="CLU_3410688_0_0_1"/>
<dbReference type="AlphaFoldDB" id="A0A099NIR3"/>
<protein>
    <submittedName>
        <fullName evidence="1">Uncharacterized protein</fullName>
    </submittedName>
</protein>
<dbReference type="Proteomes" id="UP000029867">
    <property type="component" value="Unassembled WGS sequence"/>
</dbReference>